<dbReference type="Proteomes" id="UP000231926">
    <property type="component" value="Unassembled WGS sequence"/>
</dbReference>
<feature type="transmembrane region" description="Helical" evidence="8">
    <location>
        <begin position="251"/>
        <end position="273"/>
    </location>
</feature>
<dbReference type="InterPro" id="IPR011701">
    <property type="entry name" value="MFS"/>
</dbReference>
<dbReference type="PROSITE" id="PS50850">
    <property type="entry name" value="MFS"/>
    <property type="match status" value="1"/>
</dbReference>
<accession>A0A2M9Y985</accession>
<feature type="transmembrane region" description="Helical" evidence="8">
    <location>
        <begin position="79"/>
        <end position="98"/>
    </location>
</feature>
<comment type="caution">
    <text evidence="10">The sequence shown here is derived from an EMBL/GenBank/DDBJ whole genome shotgun (WGS) entry which is preliminary data.</text>
</comment>
<organism evidence="10 11">
    <name type="scientific">Leptospira saintgironsiae</name>
    <dbReference type="NCBI Taxonomy" id="2023183"/>
    <lineage>
        <taxon>Bacteria</taxon>
        <taxon>Pseudomonadati</taxon>
        <taxon>Spirochaetota</taxon>
        <taxon>Spirochaetia</taxon>
        <taxon>Leptospirales</taxon>
        <taxon>Leptospiraceae</taxon>
        <taxon>Leptospira</taxon>
    </lineage>
</organism>
<evidence type="ECO:0000313" key="10">
    <source>
        <dbReference type="EMBL" id="PJZ48140.1"/>
    </source>
</evidence>
<feature type="transmembrane region" description="Helical" evidence="8">
    <location>
        <begin position="12"/>
        <end position="34"/>
    </location>
</feature>
<dbReference type="PANTHER" id="PTHR23504:SF15">
    <property type="entry name" value="MAJOR FACILITATOR SUPERFAMILY (MFS) PROFILE DOMAIN-CONTAINING PROTEIN"/>
    <property type="match status" value="1"/>
</dbReference>
<sequence length="413" mass="45196">MTVQKKSALQFLLFTLLIDFIGFGIIIPVVPNLLKDMLQGNLSTAAVYGGLLSFTYAITQFFFAPIIGGLSDRFGRRPVLLASLFGLGIDYAFLALAPNVFWLFVGRIIAGITGASYGVAGAIIADISPPEKRSQNLGLVGMAFGMGFIIGPIIGGLFSEFGPRAPFWVASSLSLLNWVYGYFVLPETLIEENRRKFNWVMANPFGSVVAFFRYPGPLSGLVVSLFLIFVANHCMETSWSYFTMNKFQWTATKIGFSLAVVGASLAVVQGGLLRIIIPKLGQKNSAYIGILARVVMSALFAFAWEEWMLYALLVPFSFCFIATPAIQGYISNHVSPTQQGEFQGIMGSMMSLSSILGPLLMSFVFSYFTREGMQPYFPGAPFIVSSFLAILSLVIAIISFRKEKLRVGEKVGE</sequence>
<comment type="subcellular location">
    <subcellularLocation>
        <location evidence="2">Membrane</location>
        <topology evidence="2">Multi-pass membrane protein</topology>
    </subcellularLocation>
</comment>
<dbReference type="RefSeq" id="WP_100711187.1">
    <property type="nucleotide sequence ID" value="NZ_NPDR01000007.1"/>
</dbReference>
<evidence type="ECO:0000256" key="1">
    <source>
        <dbReference type="ARBA" id="ARBA00003279"/>
    </source>
</evidence>
<dbReference type="InterPro" id="IPR036259">
    <property type="entry name" value="MFS_trans_sf"/>
</dbReference>
<reference evidence="10 11" key="1">
    <citation type="submission" date="2017-07" db="EMBL/GenBank/DDBJ databases">
        <title>Leptospira spp. isolated from tropical soils.</title>
        <authorList>
            <person name="Thibeaux R."/>
            <person name="Iraola G."/>
            <person name="Ferres I."/>
            <person name="Bierque E."/>
            <person name="Girault D."/>
            <person name="Soupe-Gilbert M.-E."/>
            <person name="Picardeau M."/>
            <person name="Goarant C."/>
        </authorList>
    </citation>
    <scope>NUCLEOTIDE SEQUENCE [LARGE SCALE GENOMIC DNA]</scope>
    <source>
        <strain evidence="10 11">FH4-C-A2</strain>
    </source>
</reference>
<feature type="transmembrane region" description="Helical" evidence="8">
    <location>
        <begin position="137"/>
        <end position="159"/>
    </location>
</feature>
<evidence type="ECO:0000256" key="3">
    <source>
        <dbReference type="ARBA" id="ARBA00007520"/>
    </source>
</evidence>
<dbReference type="GO" id="GO:0022857">
    <property type="term" value="F:transmembrane transporter activity"/>
    <property type="evidence" value="ECO:0007669"/>
    <property type="project" value="InterPro"/>
</dbReference>
<dbReference type="InterPro" id="IPR001958">
    <property type="entry name" value="Tet-R_TetA/multi-R_MdtG-like"/>
</dbReference>
<dbReference type="EMBL" id="NPDR01000007">
    <property type="protein sequence ID" value="PJZ48140.1"/>
    <property type="molecule type" value="Genomic_DNA"/>
</dbReference>
<proteinExistence type="inferred from homology"/>
<feature type="transmembrane region" description="Helical" evidence="8">
    <location>
        <begin position="380"/>
        <end position="400"/>
    </location>
</feature>
<feature type="transmembrane region" description="Helical" evidence="8">
    <location>
        <begin position="285"/>
        <end position="304"/>
    </location>
</feature>
<feature type="transmembrane region" description="Helical" evidence="8">
    <location>
        <begin position="46"/>
        <end position="67"/>
    </location>
</feature>
<dbReference type="Gene3D" id="1.20.1250.20">
    <property type="entry name" value="MFS general substrate transporter like domains"/>
    <property type="match status" value="1"/>
</dbReference>
<evidence type="ECO:0000256" key="7">
    <source>
        <dbReference type="ARBA" id="ARBA00023136"/>
    </source>
</evidence>
<dbReference type="InterPro" id="IPR005829">
    <property type="entry name" value="Sugar_transporter_CS"/>
</dbReference>
<keyword evidence="5 8" id="KW-0812">Transmembrane</keyword>
<evidence type="ECO:0000256" key="2">
    <source>
        <dbReference type="ARBA" id="ARBA00004141"/>
    </source>
</evidence>
<evidence type="ECO:0000256" key="4">
    <source>
        <dbReference type="ARBA" id="ARBA00022448"/>
    </source>
</evidence>
<dbReference type="PANTHER" id="PTHR23504">
    <property type="entry name" value="MAJOR FACILITATOR SUPERFAMILY DOMAIN-CONTAINING PROTEIN 10"/>
    <property type="match status" value="1"/>
</dbReference>
<keyword evidence="6 8" id="KW-1133">Transmembrane helix</keyword>
<feature type="transmembrane region" description="Helical" evidence="8">
    <location>
        <begin position="104"/>
        <end position="125"/>
    </location>
</feature>
<evidence type="ECO:0000256" key="6">
    <source>
        <dbReference type="ARBA" id="ARBA00022989"/>
    </source>
</evidence>
<dbReference type="SUPFAM" id="SSF103473">
    <property type="entry name" value="MFS general substrate transporter"/>
    <property type="match status" value="1"/>
</dbReference>
<feature type="transmembrane region" description="Helical" evidence="8">
    <location>
        <begin position="310"/>
        <end position="330"/>
    </location>
</feature>
<comment type="similarity">
    <text evidence="3">Belongs to the major facilitator superfamily. TCR/Tet family.</text>
</comment>
<keyword evidence="11" id="KW-1185">Reference proteome</keyword>
<feature type="transmembrane region" description="Helical" evidence="8">
    <location>
        <begin position="342"/>
        <end position="368"/>
    </location>
</feature>
<keyword evidence="7 8" id="KW-0472">Membrane</keyword>
<protein>
    <submittedName>
        <fullName evidence="10">Tetracycline resistance MFS efflux pump</fullName>
    </submittedName>
</protein>
<keyword evidence="4" id="KW-0813">Transport</keyword>
<evidence type="ECO:0000313" key="11">
    <source>
        <dbReference type="Proteomes" id="UP000231926"/>
    </source>
</evidence>
<evidence type="ECO:0000259" key="9">
    <source>
        <dbReference type="PROSITE" id="PS50850"/>
    </source>
</evidence>
<dbReference type="InterPro" id="IPR020846">
    <property type="entry name" value="MFS_dom"/>
</dbReference>
<gene>
    <name evidence="10" type="ORF">CH362_15210</name>
</gene>
<dbReference type="AlphaFoldDB" id="A0A2M9Y985"/>
<dbReference type="GO" id="GO:0016020">
    <property type="term" value="C:membrane"/>
    <property type="evidence" value="ECO:0007669"/>
    <property type="project" value="UniProtKB-SubCell"/>
</dbReference>
<dbReference type="CDD" id="cd17388">
    <property type="entry name" value="MFS_TetA"/>
    <property type="match status" value="1"/>
</dbReference>
<feature type="transmembrane region" description="Helical" evidence="8">
    <location>
        <begin position="205"/>
        <end position="231"/>
    </location>
</feature>
<name>A0A2M9Y985_9LEPT</name>
<evidence type="ECO:0000256" key="5">
    <source>
        <dbReference type="ARBA" id="ARBA00022692"/>
    </source>
</evidence>
<dbReference type="Pfam" id="PF07690">
    <property type="entry name" value="MFS_1"/>
    <property type="match status" value="1"/>
</dbReference>
<dbReference type="PRINTS" id="PR01035">
    <property type="entry name" value="TCRTETA"/>
</dbReference>
<dbReference type="OrthoDB" id="9793283at2"/>
<feature type="domain" description="Major facilitator superfamily (MFS) profile" evidence="9">
    <location>
        <begin position="8"/>
        <end position="404"/>
    </location>
</feature>
<dbReference type="PROSITE" id="PS00216">
    <property type="entry name" value="SUGAR_TRANSPORT_1"/>
    <property type="match status" value="1"/>
</dbReference>
<evidence type="ECO:0000256" key="8">
    <source>
        <dbReference type="SAM" id="Phobius"/>
    </source>
</evidence>
<comment type="function">
    <text evidence="1">Resistance to tetracycline by an active tetracycline efflux. This is an energy-dependent process that decreases the accumulation of the antibiotic in whole cells. This protein functions as a metal-tetracycline/H(+) antiporter.</text>
</comment>